<feature type="transmembrane region" description="Helical" evidence="1">
    <location>
        <begin position="77"/>
        <end position="95"/>
    </location>
</feature>
<evidence type="ECO:0000313" key="3">
    <source>
        <dbReference type="Proteomes" id="UP000521379"/>
    </source>
</evidence>
<organism evidence="2 3">
    <name type="scientific">Kocuria subflava</name>
    <dbReference type="NCBI Taxonomy" id="1736139"/>
    <lineage>
        <taxon>Bacteria</taxon>
        <taxon>Bacillati</taxon>
        <taxon>Actinomycetota</taxon>
        <taxon>Actinomycetes</taxon>
        <taxon>Micrococcales</taxon>
        <taxon>Micrococcaceae</taxon>
        <taxon>Kocuria</taxon>
    </lineage>
</organism>
<feature type="transmembrane region" description="Helical" evidence="1">
    <location>
        <begin position="274"/>
        <end position="301"/>
    </location>
</feature>
<gene>
    <name evidence="2" type="ORF">GTW58_02255</name>
</gene>
<keyword evidence="1" id="KW-1133">Transmembrane helix</keyword>
<sequence length="329" mass="36030">MMYWFWVLSTIQTSFRQMSTAGNRLVIFGLTFTALLMALAIPAAFEERGLLFAGAYWSGRALVFVTLARRTPAVRPVYAVSLLLTGPLLVAGALLESPYREVLWAAAALAEILAPRVNHRRMRTLVYDLEHIVERFGLLVIIALGETIISTGEPLAETMRFSLPEIITFTAAFVLTISLWWLYFDHSATYLGRHLESAPVTFEAVRGALTYTQFWIVGGVIAVAVGVHESLLEPLKPLPVVVGLLMLGGTTAFYAVFTHLRFTVTGRLHRSRILGVLGCLVLAVGLPWLPAAGVMVGLAVLTVATNVWERLHPASAGAPSGADWYLDEH</sequence>
<dbReference type="Proteomes" id="UP000521379">
    <property type="component" value="Unassembled WGS sequence"/>
</dbReference>
<dbReference type="PANTHER" id="PTHR36840">
    <property type="entry name" value="BLL5714 PROTEIN"/>
    <property type="match status" value="1"/>
</dbReference>
<dbReference type="RefSeq" id="WP_156125474.1">
    <property type="nucleotide sequence ID" value="NZ_JAAVUN010000002.1"/>
</dbReference>
<dbReference type="PANTHER" id="PTHR36840:SF1">
    <property type="entry name" value="BLL5714 PROTEIN"/>
    <property type="match status" value="1"/>
</dbReference>
<keyword evidence="1" id="KW-0812">Transmembrane</keyword>
<comment type="caution">
    <text evidence="2">The sequence shown here is derived from an EMBL/GenBank/DDBJ whole genome shotgun (WGS) entry which is preliminary data.</text>
</comment>
<name>A0A846THZ7_9MICC</name>
<feature type="transmembrane region" description="Helical" evidence="1">
    <location>
        <begin position="240"/>
        <end position="262"/>
    </location>
</feature>
<evidence type="ECO:0000256" key="1">
    <source>
        <dbReference type="SAM" id="Phobius"/>
    </source>
</evidence>
<proteinExistence type="predicted"/>
<dbReference type="InterPro" id="IPR010640">
    <property type="entry name" value="Low_temperature_requirement_A"/>
</dbReference>
<keyword evidence="1" id="KW-0472">Membrane</keyword>
<evidence type="ECO:0000313" key="2">
    <source>
        <dbReference type="EMBL" id="NKE08788.1"/>
    </source>
</evidence>
<keyword evidence="3" id="KW-1185">Reference proteome</keyword>
<accession>A0A846THZ7</accession>
<reference evidence="2 3" key="1">
    <citation type="submission" date="2020-02" db="EMBL/GenBank/DDBJ databases">
        <authorList>
            <person name="Sun Q."/>
        </authorList>
    </citation>
    <scope>NUCLEOTIDE SEQUENCE [LARGE SCALE GENOMIC DNA]</scope>
    <source>
        <strain evidence="2 3">YIM 13062</strain>
    </source>
</reference>
<feature type="transmembrane region" description="Helical" evidence="1">
    <location>
        <begin position="131"/>
        <end position="149"/>
    </location>
</feature>
<dbReference type="AlphaFoldDB" id="A0A846THZ7"/>
<dbReference type="EMBL" id="JAAVUN010000002">
    <property type="protein sequence ID" value="NKE08788.1"/>
    <property type="molecule type" value="Genomic_DNA"/>
</dbReference>
<feature type="transmembrane region" description="Helical" evidence="1">
    <location>
        <begin position="204"/>
        <end position="228"/>
    </location>
</feature>
<feature type="transmembrane region" description="Helical" evidence="1">
    <location>
        <begin position="161"/>
        <end position="183"/>
    </location>
</feature>
<dbReference type="Pfam" id="PF06772">
    <property type="entry name" value="LtrA"/>
    <property type="match status" value="1"/>
</dbReference>
<protein>
    <submittedName>
        <fullName evidence="2">Low temperature requirement protein A</fullName>
    </submittedName>
</protein>